<dbReference type="InterPro" id="IPR038991">
    <property type="entry name" value="CAAP1"/>
</dbReference>
<name>A0AA38J6G9_9CUCU</name>
<sequence length="338" mass="38273">MNTYFKPKREKRRASKSAEKSDSENEENIHELSYFLDDRVKLMKEVLKIIKPKKIKTMAPDCIKHLDIGEINSMLLEELLGISNKRLKYIFNGQNLDQDSSSTDPEDEKQPDIISLDDVSEDDFIVEVDGDKSKKKKSSQIKEEPRVSKIKKEKSIQNRKRKDGPLEEENLMSVLELLELQARARAIRSQLMLEATNKNAQTEIKIESDSNINSDSDSVIIEVPASQEIVIESSESDIEQKDKSSTSNTLETVDKNVSADAENPKKKITLIRDRFDKQKAEASCSHSVGDESTKTTKDVATTQSGNDKPKTQEQEPVNDEDEIILIVDQEEMDGLIGE</sequence>
<feature type="region of interest" description="Disordered" evidence="1">
    <location>
        <begin position="233"/>
        <end position="254"/>
    </location>
</feature>
<evidence type="ECO:0000313" key="3">
    <source>
        <dbReference type="Proteomes" id="UP001168821"/>
    </source>
</evidence>
<evidence type="ECO:0000313" key="2">
    <source>
        <dbReference type="EMBL" id="KAJ3667039.1"/>
    </source>
</evidence>
<feature type="compositionally biased region" description="Basic and acidic residues" evidence="1">
    <location>
        <begin position="16"/>
        <end position="27"/>
    </location>
</feature>
<feature type="compositionally biased region" description="Basic residues" evidence="1">
    <location>
        <begin position="148"/>
        <end position="162"/>
    </location>
</feature>
<gene>
    <name evidence="2" type="ORF">Zmor_002449</name>
</gene>
<evidence type="ECO:0008006" key="4">
    <source>
        <dbReference type="Google" id="ProtNLM"/>
    </source>
</evidence>
<feature type="region of interest" description="Disordered" evidence="1">
    <location>
        <begin position="279"/>
        <end position="320"/>
    </location>
</feature>
<reference evidence="2" key="1">
    <citation type="journal article" date="2023" name="G3 (Bethesda)">
        <title>Whole genome assemblies of Zophobas morio and Tenebrio molitor.</title>
        <authorList>
            <person name="Kaur S."/>
            <person name="Stinson S.A."/>
            <person name="diCenzo G.C."/>
        </authorList>
    </citation>
    <scope>NUCLEOTIDE SEQUENCE</scope>
    <source>
        <strain evidence="2">QUZm001</strain>
    </source>
</reference>
<comment type="caution">
    <text evidence="2">The sequence shown here is derived from an EMBL/GenBank/DDBJ whole genome shotgun (WGS) entry which is preliminary data.</text>
</comment>
<accession>A0AA38J6G9</accession>
<protein>
    <recommendedName>
        <fullName evidence="4">Caspase activity and apoptosis inhibitor 1</fullName>
    </recommendedName>
</protein>
<proteinExistence type="predicted"/>
<feature type="region of interest" description="Disordered" evidence="1">
    <location>
        <begin position="1"/>
        <end position="27"/>
    </location>
</feature>
<feature type="compositionally biased region" description="Basic and acidic residues" evidence="1">
    <location>
        <begin position="288"/>
        <end position="297"/>
    </location>
</feature>
<organism evidence="2 3">
    <name type="scientific">Zophobas morio</name>
    <dbReference type="NCBI Taxonomy" id="2755281"/>
    <lineage>
        <taxon>Eukaryota</taxon>
        <taxon>Metazoa</taxon>
        <taxon>Ecdysozoa</taxon>
        <taxon>Arthropoda</taxon>
        <taxon>Hexapoda</taxon>
        <taxon>Insecta</taxon>
        <taxon>Pterygota</taxon>
        <taxon>Neoptera</taxon>
        <taxon>Endopterygota</taxon>
        <taxon>Coleoptera</taxon>
        <taxon>Polyphaga</taxon>
        <taxon>Cucujiformia</taxon>
        <taxon>Tenebrionidae</taxon>
        <taxon>Zophobas</taxon>
    </lineage>
</organism>
<dbReference type="EMBL" id="JALNTZ010000001">
    <property type="protein sequence ID" value="KAJ3667039.1"/>
    <property type="molecule type" value="Genomic_DNA"/>
</dbReference>
<evidence type="ECO:0000256" key="1">
    <source>
        <dbReference type="SAM" id="MobiDB-lite"/>
    </source>
</evidence>
<dbReference type="PANTHER" id="PTHR14740">
    <property type="entry name" value="CASPASE ACTIVITY AND APOPTOSIS INHIBITOR 1"/>
    <property type="match status" value="1"/>
</dbReference>
<dbReference type="Proteomes" id="UP001168821">
    <property type="component" value="Unassembled WGS sequence"/>
</dbReference>
<feature type="compositionally biased region" description="Basic residues" evidence="1">
    <location>
        <begin position="1"/>
        <end position="15"/>
    </location>
</feature>
<feature type="region of interest" description="Disordered" evidence="1">
    <location>
        <begin position="131"/>
        <end position="164"/>
    </location>
</feature>
<dbReference type="Pfam" id="PF15335">
    <property type="entry name" value="CAAP1"/>
    <property type="match status" value="1"/>
</dbReference>
<keyword evidence="3" id="KW-1185">Reference proteome</keyword>
<dbReference type="PANTHER" id="PTHR14740:SF3">
    <property type="entry name" value="CASPASE ACTIVITY AND APOPTOSIS INHIBITOR 1"/>
    <property type="match status" value="1"/>
</dbReference>
<dbReference type="GO" id="GO:0042981">
    <property type="term" value="P:regulation of apoptotic process"/>
    <property type="evidence" value="ECO:0007669"/>
    <property type="project" value="InterPro"/>
</dbReference>
<dbReference type="AlphaFoldDB" id="A0AA38J6G9"/>